<dbReference type="SUPFAM" id="SSF48452">
    <property type="entry name" value="TPR-like"/>
    <property type="match status" value="1"/>
</dbReference>
<proteinExistence type="predicted"/>
<evidence type="ECO:0000259" key="4">
    <source>
        <dbReference type="PROSITE" id="PS50043"/>
    </source>
</evidence>
<keyword evidence="2" id="KW-0067">ATP-binding</keyword>
<name>A0A6G4XE93_9ACTN</name>
<gene>
    <name evidence="5" type="ORF">G6045_09245</name>
</gene>
<organism evidence="5 6">
    <name type="scientific">Streptomyces mesophilus</name>
    <dbReference type="NCBI Taxonomy" id="1775132"/>
    <lineage>
        <taxon>Bacteria</taxon>
        <taxon>Bacillati</taxon>
        <taxon>Actinomycetota</taxon>
        <taxon>Actinomycetes</taxon>
        <taxon>Kitasatosporales</taxon>
        <taxon>Streptomycetaceae</taxon>
        <taxon>Streptomyces</taxon>
    </lineage>
</organism>
<dbReference type="EMBL" id="JAAKZW010000022">
    <property type="protein sequence ID" value="NGO75855.1"/>
    <property type="molecule type" value="Genomic_DNA"/>
</dbReference>
<dbReference type="PROSITE" id="PS00622">
    <property type="entry name" value="HTH_LUXR_1"/>
    <property type="match status" value="1"/>
</dbReference>
<evidence type="ECO:0000256" key="1">
    <source>
        <dbReference type="ARBA" id="ARBA00022741"/>
    </source>
</evidence>
<dbReference type="InterPro" id="IPR027417">
    <property type="entry name" value="P-loop_NTPase"/>
</dbReference>
<dbReference type="Gene3D" id="1.10.10.10">
    <property type="entry name" value="Winged helix-like DNA-binding domain superfamily/Winged helix DNA-binding domain"/>
    <property type="match status" value="1"/>
</dbReference>
<dbReference type="Proteomes" id="UP000481109">
    <property type="component" value="Unassembled WGS sequence"/>
</dbReference>
<dbReference type="GO" id="GO:0006355">
    <property type="term" value="P:regulation of DNA-templated transcription"/>
    <property type="evidence" value="ECO:0007669"/>
    <property type="project" value="InterPro"/>
</dbReference>
<comment type="caution">
    <text evidence="5">The sequence shown here is derived from an EMBL/GenBank/DDBJ whole genome shotgun (WGS) entry which is preliminary data.</text>
</comment>
<dbReference type="SMART" id="SM00421">
    <property type="entry name" value="HTH_LUXR"/>
    <property type="match status" value="1"/>
</dbReference>
<reference evidence="5 6" key="1">
    <citation type="submission" date="2020-02" db="EMBL/GenBank/DDBJ databases">
        <title>Whole-genome analyses of novel actinobacteria.</title>
        <authorList>
            <person name="Sahin N."/>
            <person name="Tokatli A."/>
        </authorList>
    </citation>
    <scope>NUCLEOTIDE SEQUENCE [LARGE SCALE GENOMIC DNA]</scope>
    <source>
        <strain evidence="5 6">YC504</strain>
    </source>
</reference>
<dbReference type="PROSITE" id="PS50043">
    <property type="entry name" value="HTH_LUXR_2"/>
    <property type="match status" value="1"/>
</dbReference>
<dbReference type="CDD" id="cd06170">
    <property type="entry name" value="LuxR_C_like"/>
    <property type="match status" value="1"/>
</dbReference>
<dbReference type="InterPro" id="IPR000792">
    <property type="entry name" value="Tscrpt_reg_LuxR_C"/>
</dbReference>
<feature type="domain" description="HTH luxR-type" evidence="4">
    <location>
        <begin position="882"/>
        <end position="947"/>
    </location>
</feature>
<dbReference type="Gene3D" id="1.25.40.10">
    <property type="entry name" value="Tetratricopeptide repeat domain"/>
    <property type="match status" value="1"/>
</dbReference>
<keyword evidence="6" id="KW-1185">Reference proteome</keyword>
<keyword evidence="1" id="KW-0547">Nucleotide-binding</keyword>
<dbReference type="PANTHER" id="PTHR16305">
    <property type="entry name" value="TESTICULAR SOLUBLE ADENYLYL CYCLASE"/>
    <property type="match status" value="1"/>
</dbReference>
<dbReference type="SUPFAM" id="SSF46894">
    <property type="entry name" value="C-terminal effector domain of the bipartite response regulators"/>
    <property type="match status" value="1"/>
</dbReference>
<evidence type="ECO:0000256" key="2">
    <source>
        <dbReference type="ARBA" id="ARBA00022840"/>
    </source>
</evidence>
<dbReference type="Gene3D" id="3.40.50.300">
    <property type="entry name" value="P-loop containing nucleotide triphosphate hydrolases"/>
    <property type="match status" value="1"/>
</dbReference>
<accession>A0A6G4XE93</accession>
<dbReference type="Pfam" id="PF13191">
    <property type="entry name" value="AAA_16"/>
    <property type="match status" value="1"/>
</dbReference>
<dbReference type="InterPro" id="IPR011990">
    <property type="entry name" value="TPR-like_helical_dom_sf"/>
</dbReference>
<dbReference type="InterPro" id="IPR016032">
    <property type="entry name" value="Sig_transdc_resp-reg_C-effctor"/>
</dbReference>
<dbReference type="Pfam" id="PF00196">
    <property type="entry name" value="GerE"/>
    <property type="match status" value="1"/>
</dbReference>
<dbReference type="GO" id="GO:0005524">
    <property type="term" value="F:ATP binding"/>
    <property type="evidence" value="ECO:0007669"/>
    <property type="project" value="UniProtKB-KW"/>
</dbReference>
<dbReference type="PRINTS" id="PR00038">
    <property type="entry name" value="HTHLUXR"/>
</dbReference>
<dbReference type="InterPro" id="IPR036388">
    <property type="entry name" value="WH-like_DNA-bd_sf"/>
</dbReference>
<evidence type="ECO:0000313" key="6">
    <source>
        <dbReference type="Proteomes" id="UP000481109"/>
    </source>
</evidence>
<feature type="region of interest" description="Disordered" evidence="3">
    <location>
        <begin position="109"/>
        <end position="132"/>
    </location>
</feature>
<dbReference type="GO" id="GO:0005737">
    <property type="term" value="C:cytoplasm"/>
    <property type="evidence" value="ECO:0007669"/>
    <property type="project" value="TreeGrafter"/>
</dbReference>
<dbReference type="PANTHER" id="PTHR16305:SF35">
    <property type="entry name" value="TRANSCRIPTIONAL ACTIVATOR DOMAIN"/>
    <property type="match status" value="1"/>
</dbReference>
<dbReference type="SUPFAM" id="SSF52540">
    <property type="entry name" value="P-loop containing nucleoside triphosphate hydrolases"/>
    <property type="match status" value="1"/>
</dbReference>
<protein>
    <submittedName>
        <fullName evidence="5">AAA family ATPase</fullName>
    </submittedName>
</protein>
<dbReference type="InterPro" id="IPR041664">
    <property type="entry name" value="AAA_16"/>
</dbReference>
<dbReference type="AlphaFoldDB" id="A0A6G4XE93"/>
<dbReference type="GO" id="GO:0003677">
    <property type="term" value="F:DNA binding"/>
    <property type="evidence" value="ECO:0007669"/>
    <property type="project" value="InterPro"/>
</dbReference>
<evidence type="ECO:0000256" key="3">
    <source>
        <dbReference type="SAM" id="MobiDB-lite"/>
    </source>
</evidence>
<dbReference type="GO" id="GO:0004016">
    <property type="term" value="F:adenylate cyclase activity"/>
    <property type="evidence" value="ECO:0007669"/>
    <property type="project" value="TreeGrafter"/>
</dbReference>
<evidence type="ECO:0000313" key="5">
    <source>
        <dbReference type="EMBL" id="NGO75855.1"/>
    </source>
</evidence>
<sequence length="947" mass="100445">MRTTAVARRCGVDFVGRRTALATLAHARHLASEGRPQSVLVQGPAGIGKTALVREFLTTVDRALLVDGDEAEAQLTFGLLERLLDGQRTRWVDPPAAGAALLEALDEAQDNEAQGNEAQDNEGGTGTPAPDERVTAFDEAQGAQTGAADGHVVALVVDDAQWADPASLQALAFAVRRLRADRVLTLLVVRDIDDARLPDGLRRLFTADTTTRIDLDGLDTVELRELTGGGLTARAAARLRAHTAGNPLHTLALLEQEGPELLLALERSDMAPPAPKSFTALVLARLRACTPGAEALVSAASVLGMQCTLDDAAALADGTPPRPCPAEASQALEEAVRAGLLTERPGVQLIRFPHPLVHAAVYHQLGPSRRTTLHLRAAALYGADPAGALRHRAAAATGPDPALAADLAALGRRLAAEGAWVSAAARLGAAARLVKDRTAYERYTLEEVECRILAGDVPDVAEAARELGTFAATGWRSYLLGRLSLFDIDRAERLLRDAWRQCDPQGEPVLAARIAGQFAALYGSMARGAEMAEWAGLALRTAPDDTATDMIRYLALIGRAMSGDAAGALAALPKLPDPALASPAELEELLARGGLREIAGDVRGAVADLTGVFAHCQGRAASFRVLTATALASAEYRAGRWDDALVHCEFALTLAADTDQPHIALYCRTIAALLHSARGSFGKAAADARVVREYAALGHLNPVVWASLAEAHLARAQGRHEEVAAALDPLLALDGRGDFAEPGSLPWADVLADAWTALDDHKRAASALAPCETAAVQRGHHGALLLAARARGALEAARGDPAAAERSFRLALKHAEHVEIPFDRALLHLAYGQFLRRTGQRKRAGAQLGKARELLGRLDARPDLERCERELAACGLQPAERRARESALLTPQELAVASHVVRGLTNRQVARELVISVKTVEYHLGRIFSKLGVDSRTRLAAVLAAEQ</sequence>